<dbReference type="InterPro" id="IPR021812">
    <property type="entry name" value="DUF3391"/>
</dbReference>
<dbReference type="PROSITE" id="PS51831">
    <property type="entry name" value="HD"/>
    <property type="match status" value="1"/>
</dbReference>
<dbReference type="InterPro" id="IPR037522">
    <property type="entry name" value="HD_GYP_dom"/>
</dbReference>
<gene>
    <name evidence="1" type="ORF">A4W93_26400</name>
</gene>
<dbReference type="STRING" id="946333.A4W93_26400"/>
<name>A0A1W6LFY5_9BURK</name>
<accession>A0A1W6LFY5</accession>
<dbReference type="AlphaFoldDB" id="A0A1W6LFY5"/>
<dbReference type="CDD" id="cd00077">
    <property type="entry name" value="HDc"/>
    <property type="match status" value="1"/>
</dbReference>
<protein>
    <submittedName>
        <fullName evidence="1">Phosphohydrolase</fullName>
    </submittedName>
</protein>
<dbReference type="InterPro" id="IPR006674">
    <property type="entry name" value="HD_domain"/>
</dbReference>
<dbReference type="InterPro" id="IPR006675">
    <property type="entry name" value="HDIG_dom"/>
</dbReference>
<dbReference type="GO" id="GO:0008081">
    <property type="term" value="F:phosphoric diester hydrolase activity"/>
    <property type="evidence" value="ECO:0007669"/>
    <property type="project" value="UniProtKB-ARBA"/>
</dbReference>
<keyword evidence="1" id="KW-0378">Hydrolase</keyword>
<dbReference type="Pfam" id="PF11871">
    <property type="entry name" value="DUF3391"/>
    <property type="match status" value="1"/>
</dbReference>
<organism evidence="1 2">
    <name type="scientific">Piscinibacter gummiphilus</name>
    <dbReference type="NCBI Taxonomy" id="946333"/>
    <lineage>
        <taxon>Bacteria</taxon>
        <taxon>Pseudomonadati</taxon>
        <taxon>Pseudomonadota</taxon>
        <taxon>Betaproteobacteria</taxon>
        <taxon>Burkholderiales</taxon>
        <taxon>Sphaerotilaceae</taxon>
        <taxon>Piscinibacter</taxon>
    </lineage>
</organism>
<dbReference type="NCBIfam" id="TIGR00277">
    <property type="entry name" value="HDIG"/>
    <property type="match status" value="1"/>
</dbReference>
<dbReference type="EMBL" id="CP015118">
    <property type="protein sequence ID" value="ARN23149.1"/>
    <property type="molecule type" value="Genomic_DNA"/>
</dbReference>
<evidence type="ECO:0000313" key="1">
    <source>
        <dbReference type="EMBL" id="ARN23149.1"/>
    </source>
</evidence>
<dbReference type="PROSITE" id="PS51832">
    <property type="entry name" value="HD_GYP"/>
    <property type="match status" value="1"/>
</dbReference>
<dbReference type="RefSeq" id="WP_085753463.1">
    <property type="nucleotide sequence ID" value="NZ_BSPR01000017.1"/>
</dbReference>
<dbReference type="Pfam" id="PF13487">
    <property type="entry name" value="HD_5"/>
    <property type="match status" value="1"/>
</dbReference>
<reference evidence="1 2" key="1">
    <citation type="submission" date="2016-04" db="EMBL/GenBank/DDBJ databases">
        <title>Complete genome sequence of natural rubber-degrading, novel Gram-negative bacterium, Rhizobacter gummiphilus strain NS21.</title>
        <authorList>
            <person name="Tabata M."/>
            <person name="Kasai D."/>
            <person name="Fukuda M."/>
        </authorList>
    </citation>
    <scope>NUCLEOTIDE SEQUENCE [LARGE SCALE GENOMIC DNA]</scope>
    <source>
        <strain evidence="1 2">NS21</strain>
    </source>
</reference>
<sequence length="434" mass="47407">MKDALPTSLIEVQKLRVGMFVHLDVGWMAHPFPLSSFKISSADQIATIRGLGKARVRWSPDKSDPDAAAETVVVAEAAEAANAPAMGSGIGVPVETPQAAEARRHREALAAARSRLTLCERQFAEATKACRQATEAALTRPDEARTTAEALSRAFVDKMVGDQEMCIRLLTEAAGDKASHHAVNVAVISLLMGRTFGLSQDEMMDVGVGALMHDIGKLELPERVRHREEHFTVAETQFYQEHVAHGVTIARKMGLQPGATLVIAQHHEHADGSGFPLKLNSDRMTTAARIVSLVNRYDNMCNPHVPSRALTPHEALSLLFAQGKNRYDTAILGAFIRMMGVYPPGSTVQLTDDRYALVMSVNSTRPLKPTVLVHDPRTPRDDALLLNLEADSRLGIRRSLKPQALPPDAIAYLSPRPRVSYFFEPNVTTEDPVA</sequence>
<keyword evidence="2" id="KW-1185">Reference proteome</keyword>
<dbReference type="Gene3D" id="1.10.3210.10">
    <property type="entry name" value="Hypothetical protein af1432"/>
    <property type="match status" value="1"/>
</dbReference>
<dbReference type="Proteomes" id="UP000193427">
    <property type="component" value="Chromosome"/>
</dbReference>
<dbReference type="InterPro" id="IPR003607">
    <property type="entry name" value="HD/PDEase_dom"/>
</dbReference>
<dbReference type="SUPFAM" id="SSF109604">
    <property type="entry name" value="HD-domain/PDEase-like"/>
    <property type="match status" value="1"/>
</dbReference>
<evidence type="ECO:0000313" key="2">
    <source>
        <dbReference type="Proteomes" id="UP000193427"/>
    </source>
</evidence>
<dbReference type="PANTHER" id="PTHR43155:SF2">
    <property type="entry name" value="CYCLIC DI-GMP PHOSPHODIESTERASE PA4108"/>
    <property type="match status" value="1"/>
</dbReference>
<dbReference type="PANTHER" id="PTHR43155">
    <property type="entry name" value="CYCLIC DI-GMP PHOSPHODIESTERASE PA4108-RELATED"/>
    <property type="match status" value="1"/>
</dbReference>
<dbReference type="SMART" id="SM00471">
    <property type="entry name" value="HDc"/>
    <property type="match status" value="1"/>
</dbReference>
<proteinExistence type="predicted"/>
<dbReference type="KEGG" id="rgu:A4W93_26400"/>
<dbReference type="OrthoDB" id="9774747at2"/>